<keyword evidence="3 12" id="KW-0436">Ligase</keyword>
<dbReference type="SUPFAM" id="SSF55681">
    <property type="entry name" value="Class II aaRS and biotin synthetases"/>
    <property type="match status" value="1"/>
</dbReference>
<dbReference type="SUPFAM" id="SSF50249">
    <property type="entry name" value="Nucleic acid-binding proteins"/>
    <property type="match status" value="1"/>
</dbReference>
<evidence type="ECO:0000256" key="9">
    <source>
        <dbReference type="ARBA" id="ARBA00048573"/>
    </source>
</evidence>
<dbReference type="CDD" id="cd00775">
    <property type="entry name" value="LysRS_core"/>
    <property type="match status" value="1"/>
</dbReference>
<dbReference type="InterPro" id="IPR002313">
    <property type="entry name" value="Lys-tRNA-ligase_II"/>
</dbReference>
<evidence type="ECO:0000256" key="6">
    <source>
        <dbReference type="ARBA" id="ARBA00022917"/>
    </source>
</evidence>
<dbReference type="Pfam" id="PF01336">
    <property type="entry name" value="tRNA_anti-codon"/>
    <property type="match status" value="1"/>
</dbReference>
<dbReference type="Gene3D" id="2.40.50.140">
    <property type="entry name" value="Nucleic acid-binding proteins"/>
    <property type="match status" value="1"/>
</dbReference>
<proteinExistence type="inferred from homology"/>
<dbReference type="CDD" id="cd04322">
    <property type="entry name" value="LysRS_N"/>
    <property type="match status" value="1"/>
</dbReference>
<organism evidence="12 13">
    <name type="scientific">Astathelohania contejeani</name>
    <dbReference type="NCBI Taxonomy" id="164912"/>
    <lineage>
        <taxon>Eukaryota</taxon>
        <taxon>Fungi</taxon>
        <taxon>Fungi incertae sedis</taxon>
        <taxon>Microsporidia</taxon>
        <taxon>Astathelohaniidae</taxon>
        <taxon>Astathelohania</taxon>
    </lineage>
</organism>
<comment type="caution">
    <text evidence="12">The sequence shown here is derived from an EMBL/GenBank/DDBJ whole genome shotgun (WGS) entry which is preliminary data.</text>
</comment>
<dbReference type="PANTHER" id="PTHR42918">
    <property type="entry name" value="LYSYL-TRNA SYNTHETASE"/>
    <property type="match status" value="1"/>
</dbReference>
<dbReference type="NCBIfam" id="TIGR00499">
    <property type="entry name" value="lysS_bact"/>
    <property type="match status" value="1"/>
</dbReference>
<dbReference type="EMBL" id="SBIQ01000147">
    <property type="protein sequence ID" value="KAF7682984.1"/>
    <property type="molecule type" value="Genomic_DNA"/>
</dbReference>
<dbReference type="EC" id="6.1.1.6" evidence="2 10"/>
<keyword evidence="6" id="KW-0648">Protein biosynthesis</keyword>
<evidence type="ECO:0000256" key="4">
    <source>
        <dbReference type="ARBA" id="ARBA00022741"/>
    </source>
</evidence>
<keyword evidence="5" id="KW-0067">ATP-binding</keyword>
<comment type="similarity">
    <text evidence="1">Belongs to the class-II aminoacyl-tRNA synthetase family.</text>
</comment>
<reference evidence="12 13" key="1">
    <citation type="submission" date="2019-01" db="EMBL/GenBank/DDBJ databases">
        <title>Genomes sequencing and comparative genomics of infectious freshwater microsporidia, Cucumispora dikerogammari and Thelohania contejeani.</title>
        <authorList>
            <person name="Cormier A."/>
            <person name="Giraud I."/>
            <person name="Wattier R."/>
            <person name="Teixeira M."/>
            <person name="Grandjean F."/>
            <person name="Rigaud T."/>
            <person name="Cordaux R."/>
        </authorList>
    </citation>
    <scope>NUCLEOTIDE SEQUENCE [LARGE SCALE GENOMIC DNA]</scope>
    <source>
        <strain evidence="12">T1</strain>
        <tissue evidence="12">Spores</tissue>
    </source>
</reference>
<dbReference type="InterPro" id="IPR034762">
    <property type="entry name" value="Lys-tRNA-ligase_II_bac/euk"/>
</dbReference>
<keyword evidence="4" id="KW-0547">Nucleotide-binding</keyword>
<dbReference type="InterPro" id="IPR004365">
    <property type="entry name" value="NA-bd_OB_tRNA"/>
</dbReference>
<dbReference type="PANTHER" id="PTHR42918:SF9">
    <property type="entry name" value="LYSINE--TRNA LIGASE"/>
    <property type="match status" value="1"/>
</dbReference>
<evidence type="ECO:0000256" key="1">
    <source>
        <dbReference type="ARBA" id="ARBA00008226"/>
    </source>
</evidence>
<comment type="catalytic activity">
    <reaction evidence="9 10">
        <text>tRNA(Lys) + L-lysine + ATP = L-lysyl-tRNA(Lys) + AMP + diphosphate</text>
        <dbReference type="Rhea" id="RHEA:20792"/>
        <dbReference type="Rhea" id="RHEA-COMP:9696"/>
        <dbReference type="Rhea" id="RHEA-COMP:9697"/>
        <dbReference type="ChEBI" id="CHEBI:30616"/>
        <dbReference type="ChEBI" id="CHEBI:32551"/>
        <dbReference type="ChEBI" id="CHEBI:33019"/>
        <dbReference type="ChEBI" id="CHEBI:78442"/>
        <dbReference type="ChEBI" id="CHEBI:78529"/>
        <dbReference type="ChEBI" id="CHEBI:456215"/>
        <dbReference type="EC" id="6.1.1.6"/>
    </reaction>
</comment>
<evidence type="ECO:0000313" key="12">
    <source>
        <dbReference type="EMBL" id="KAF7682984.1"/>
    </source>
</evidence>
<dbReference type="InterPro" id="IPR018149">
    <property type="entry name" value="Lys-tRNA-synth_II_C"/>
</dbReference>
<protein>
    <recommendedName>
        <fullName evidence="2 10">Lysine--tRNA ligase</fullName>
        <ecNumber evidence="2 10">6.1.1.6</ecNumber>
    </recommendedName>
    <alternativeName>
        <fullName evidence="8 10">Lysyl-tRNA synthetase</fullName>
    </alternativeName>
</protein>
<dbReference type="InterPro" id="IPR004364">
    <property type="entry name" value="Aa-tRNA-synt_II"/>
</dbReference>
<evidence type="ECO:0000259" key="11">
    <source>
        <dbReference type="PROSITE" id="PS50862"/>
    </source>
</evidence>
<evidence type="ECO:0000256" key="7">
    <source>
        <dbReference type="ARBA" id="ARBA00023146"/>
    </source>
</evidence>
<evidence type="ECO:0000313" key="13">
    <source>
        <dbReference type="Proteomes" id="UP001516464"/>
    </source>
</evidence>
<keyword evidence="13" id="KW-1185">Reference proteome</keyword>
<dbReference type="GO" id="GO:0016874">
    <property type="term" value="F:ligase activity"/>
    <property type="evidence" value="ECO:0007669"/>
    <property type="project" value="UniProtKB-KW"/>
</dbReference>
<sequence>MTNQKQGEKSIDKGVESDEYYIQRLQKISTDISNGIIRYPHKFEVKHDISYILEHYSHIKASEKVDDVVQSTGRIMSIRDLGRFVFCKLMSNDKYIQLVIINQSKEMDEIVKTVRRGDIVGYSGNPGKTKTGEMSVFIKEMEVLTPCLRTIPMEHFGIKDSEIIYRRRYLDLLMNSESKKRFIIRANVIKYIRKFLDTRGFLEVETPMMNMIPGGAAAKPFKTYHNELKLDLFMRISPELFLKMLVVGGMDRVYEMGKVYRNEGIDLTHNPEFTICEFYMAYADFEDLMKMTEEMLCGMVKEIAGTTEILYHPPKREERPDPVTIDFKGPFKRINLLDGLSEKLGIKLTGENIENKEILEKLIGICDERGIIVSEPKTISRVLDKLVGEFLEPECTNPTFITCHPQVMSPLAKKHRSLPGLTERFELFINGKEICNAYTELNDPIDQRNRFIQQASDKAAGDDEAMPMDEGFCVALEYGLPPTAGWGIGIDRLVMFLTNAANIRDVVLFPAMKPE</sequence>
<keyword evidence="7" id="KW-0030">Aminoacyl-tRNA synthetase</keyword>
<evidence type="ECO:0000256" key="2">
    <source>
        <dbReference type="ARBA" id="ARBA00013166"/>
    </source>
</evidence>
<dbReference type="PROSITE" id="PS50862">
    <property type="entry name" value="AA_TRNA_LIGASE_II"/>
    <property type="match status" value="1"/>
</dbReference>
<dbReference type="Gene3D" id="3.30.930.10">
    <property type="entry name" value="Bira Bifunctional Protein, Domain 2"/>
    <property type="match status" value="1"/>
</dbReference>
<evidence type="ECO:0000256" key="10">
    <source>
        <dbReference type="RuleBase" id="RU003748"/>
    </source>
</evidence>
<dbReference type="Pfam" id="PF00152">
    <property type="entry name" value="tRNA-synt_2"/>
    <property type="match status" value="1"/>
</dbReference>
<evidence type="ECO:0000256" key="3">
    <source>
        <dbReference type="ARBA" id="ARBA00022598"/>
    </source>
</evidence>
<feature type="domain" description="Aminoacyl-transfer RNA synthetases class-II family profile" evidence="11">
    <location>
        <begin position="182"/>
        <end position="514"/>
    </location>
</feature>
<dbReference type="InterPro" id="IPR045864">
    <property type="entry name" value="aa-tRNA-synth_II/BPL/LPL"/>
</dbReference>
<accession>A0ABQ7HXU9</accession>
<dbReference type="PRINTS" id="PR00982">
    <property type="entry name" value="TRNASYNTHLYS"/>
</dbReference>
<dbReference type="PIRSF" id="PIRSF039101">
    <property type="entry name" value="LysRS2"/>
    <property type="match status" value="1"/>
</dbReference>
<dbReference type="Proteomes" id="UP001516464">
    <property type="component" value="Unassembled WGS sequence"/>
</dbReference>
<evidence type="ECO:0000256" key="8">
    <source>
        <dbReference type="ARBA" id="ARBA00030563"/>
    </source>
</evidence>
<dbReference type="HAMAP" id="MF_00252">
    <property type="entry name" value="Lys_tRNA_synth_class2"/>
    <property type="match status" value="1"/>
</dbReference>
<evidence type="ECO:0000256" key="5">
    <source>
        <dbReference type="ARBA" id="ARBA00022840"/>
    </source>
</evidence>
<dbReference type="InterPro" id="IPR044136">
    <property type="entry name" value="Lys-tRNA-ligase_II_N"/>
</dbReference>
<dbReference type="NCBIfam" id="NF001756">
    <property type="entry name" value="PRK00484.1"/>
    <property type="match status" value="1"/>
</dbReference>
<gene>
    <name evidence="12" type="ORF">TCON_1804</name>
</gene>
<dbReference type="InterPro" id="IPR012340">
    <property type="entry name" value="NA-bd_OB-fold"/>
</dbReference>
<dbReference type="InterPro" id="IPR006195">
    <property type="entry name" value="aa-tRNA-synth_II"/>
</dbReference>
<name>A0ABQ7HXU9_9MICR</name>